<proteinExistence type="predicted"/>
<gene>
    <name evidence="1" type="ORF">HPBE_LOCUS6700</name>
</gene>
<accession>A0A183FIH6</accession>
<accession>A0A3P7YWZ1</accession>
<organism evidence="2 3">
    <name type="scientific">Heligmosomoides polygyrus</name>
    <name type="common">Parasitic roundworm</name>
    <dbReference type="NCBI Taxonomy" id="6339"/>
    <lineage>
        <taxon>Eukaryota</taxon>
        <taxon>Metazoa</taxon>
        <taxon>Ecdysozoa</taxon>
        <taxon>Nematoda</taxon>
        <taxon>Chromadorea</taxon>
        <taxon>Rhabditida</taxon>
        <taxon>Rhabditina</taxon>
        <taxon>Rhabditomorpha</taxon>
        <taxon>Strongyloidea</taxon>
        <taxon>Heligmosomidae</taxon>
        <taxon>Heligmosomoides</taxon>
    </lineage>
</organism>
<reference evidence="1 2" key="1">
    <citation type="submission" date="2018-11" db="EMBL/GenBank/DDBJ databases">
        <authorList>
            <consortium name="Pathogen Informatics"/>
        </authorList>
    </citation>
    <scope>NUCLEOTIDE SEQUENCE [LARGE SCALE GENOMIC DNA]</scope>
</reference>
<protein>
    <submittedName>
        <fullName evidence="3">PGM_PMM_I domain-containing protein</fullName>
    </submittedName>
</protein>
<dbReference type="WBParaSite" id="HPBE_0000669901-mRNA-1">
    <property type="protein sequence ID" value="HPBE_0000669901-mRNA-1"/>
    <property type="gene ID" value="HPBE_0000669901"/>
</dbReference>
<dbReference type="EMBL" id="UZAH01025722">
    <property type="protein sequence ID" value="VDO69343.1"/>
    <property type="molecule type" value="Genomic_DNA"/>
</dbReference>
<keyword evidence="2" id="KW-1185">Reference proteome</keyword>
<sequence>MLRGDRLIWHDLGVCDKTSVAIFHKYEVNLRFGIPTVVSNDVGVAFPKHGVHNGEVMRLRILKDTLTIGYATHNRIHYGSCNRLSRRLRVH</sequence>
<evidence type="ECO:0000313" key="3">
    <source>
        <dbReference type="WBParaSite" id="HPBE_0000669901-mRNA-1"/>
    </source>
</evidence>
<evidence type="ECO:0000313" key="1">
    <source>
        <dbReference type="EMBL" id="VDO69343.1"/>
    </source>
</evidence>
<dbReference type="AlphaFoldDB" id="A0A183FIH6"/>
<evidence type="ECO:0000313" key="2">
    <source>
        <dbReference type="Proteomes" id="UP000050761"/>
    </source>
</evidence>
<dbReference type="Proteomes" id="UP000050761">
    <property type="component" value="Unassembled WGS sequence"/>
</dbReference>
<reference evidence="3" key="2">
    <citation type="submission" date="2019-09" db="UniProtKB">
        <authorList>
            <consortium name="WormBaseParasite"/>
        </authorList>
    </citation>
    <scope>IDENTIFICATION</scope>
</reference>
<name>A0A183FIH6_HELPZ</name>